<keyword evidence="1" id="KW-0472">Membrane</keyword>
<name>A0A9J6G673_HAELO</name>
<proteinExistence type="predicted"/>
<keyword evidence="1" id="KW-0812">Transmembrane</keyword>
<evidence type="ECO:0000313" key="2">
    <source>
        <dbReference type="EMBL" id="KAH9370773.1"/>
    </source>
</evidence>
<comment type="caution">
    <text evidence="2">The sequence shown here is derived from an EMBL/GenBank/DDBJ whole genome shotgun (WGS) entry which is preliminary data.</text>
</comment>
<feature type="transmembrane region" description="Helical" evidence="1">
    <location>
        <begin position="156"/>
        <end position="182"/>
    </location>
</feature>
<feature type="transmembrane region" description="Helical" evidence="1">
    <location>
        <begin position="202"/>
        <end position="225"/>
    </location>
</feature>
<evidence type="ECO:0000313" key="3">
    <source>
        <dbReference type="Proteomes" id="UP000821853"/>
    </source>
</evidence>
<keyword evidence="3" id="KW-1185">Reference proteome</keyword>
<accession>A0A9J6G673</accession>
<sequence length="337" mass="37353">MRTDSSASQTRVLPAEPWCMSSTPVVPPATDKCLTAHARRLRVQQVEAAEWYEAAKRKSALTMYIQEKREIRREGLYDNSWGSGLLAEARGGLLRTRVWRARFTGELQTSCALCGECDETLEHVIVGCPNITPPARTMSLPTALGFRIGGDVEQMVVSLSYGTAFFSINIAVAMLLFCVLVTDHVNDPRNPLAASQDNQKGMALTTHLLKTRFIFLLIFLGLFNAEVRGMVGFKFERDILVSFPPSTEAPATSARVAVSCLFPFQIADPDLSLIAEVRQKKSHTWNATIMHQKPVSGEELTNLPPLRLKTVLEKTRAAQCQLSPPPHALYDRGEALR</sequence>
<dbReference type="EMBL" id="JABSTR010000005">
    <property type="protein sequence ID" value="KAH9370773.1"/>
    <property type="molecule type" value="Genomic_DNA"/>
</dbReference>
<dbReference type="OrthoDB" id="6772694at2759"/>
<dbReference type="AlphaFoldDB" id="A0A9J6G673"/>
<dbReference type="Proteomes" id="UP000821853">
    <property type="component" value="Chromosome 3"/>
</dbReference>
<dbReference type="VEuPathDB" id="VectorBase:HLOH_060545"/>
<keyword evidence="1" id="KW-1133">Transmembrane helix</keyword>
<organism evidence="2 3">
    <name type="scientific">Haemaphysalis longicornis</name>
    <name type="common">Bush tick</name>
    <dbReference type="NCBI Taxonomy" id="44386"/>
    <lineage>
        <taxon>Eukaryota</taxon>
        <taxon>Metazoa</taxon>
        <taxon>Ecdysozoa</taxon>
        <taxon>Arthropoda</taxon>
        <taxon>Chelicerata</taxon>
        <taxon>Arachnida</taxon>
        <taxon>Acari</taxon>
        <taxon>Parasitiformes</taxon>
        <taxon>Ixodida</taxon>
        <taxon>Ixodoidea</taxon>
        <taxon>Ixodidae</taxon>
        <taxon>Haemaphysalinae</taxon>
        <taxon>Haemaphysalis</taxon>
    </lineage>
</organism>
<protein>
    <recommendedName>
        <fullName evidence="4">Reverse transcriptase zinc-binding domain-containing protein</fullName>
    </recommendedName>
</protein>
<evidence type="ECO:0000256" key="1">
    <source>
        <dbReference type="SAM" id="Phobius"/>
    </source>
</evidence>
<reference evidence="2 3" key="1">
    <citation type="journal article" date="2020" name="Cell">
        <title>Large-Scale Comparative Analyses of Tick Genomes Elucidate Their Genetic Diversity and Vector Capacities.</title>
        <authorList>
            <consortium name="Tick Genome and Microbiome Consortium (TIGMIC)"/>
            <person name="Jia N."/>
            <person name="Wang J."/>
            <person name="Shi W."/>
            <person name="Du L."/>
            <person name="Sun Y."/>
            <person name="Zhan W."/>
            <person name="Jiang J.F."/>
            <person name="Wang Q."/>
            <person name="Zhang B."/>
            <person name="Ji P."/>
            <person name="Bell-Sakyi L."/>
            <person name="Cui X.M."/>
            <person name="Yuan T.T."/>
            <person name="Jiang B.G."/>
            <person name="Yang W.F."/>
            <person name="Lam T.T."/>
            <person name="Chang Q.C."/>
            <person name="Ding S.J."/>
            <person name="Wang X.J."/>
            <person name="Zhu J.G."/>
            <person name="Ruan X.D."/>
            <person name="Zhao L."/>
            <person name="Wei J.T."/>
            <person name="Ye R.Z."/>
            <person name="Que T.C."/>
            <person name="Du C.H."/>
            <person name="Zhou Y.H."/>
            <person name="Cheng J.X."/>
            <person name="Dai P.F."/>
            <person name="Guo W.B."/>
            <person name="Han X.H."/>
            <person name="Huang E.J."/>
            <person name="Li L.F."/>
            <person name="Wei W."/>
            <person name="Gao Y.C."/>
            <person name="Liu J.Z."/>
            <person name="Shao H.Z."/>
            <person name="Wang X."/>
            <person name="Wang C.C."/>
            <person name="Yang T.C."/>
            <person name="Huo Q.B."/>
            <person name="Li W."/>
            <person name="Chen H.Y."/>
            <person name="Chen S.E."/>
            <person name="Zhou L.G."/>
            <person name="Ni X.B."/>
            <person name="Tian J.H."/>
            <person name="Sheng Y."/>
            <person name="Liu T."/>
            <person name="Pan Y.S."/>
            <person name="Xia L.Y."/>
            <person name="Li J."/>
            <person name="Zhao F."/>
            <person name="Cao W.C."/>
        </authorList>
    </citation>
    <scope>NUCLEOTIDE SEQUENCE [LARGE SCALE GENOMIC DNA]</scope>
    <source>
        <strain evidence="2">HaeL-2018</strain>
    </source>
</reference>
<gene>
    <name evidence="2" type="ORF">HPB48_014731</name>
</gene>
<evidence type="ECO:0008006" key="4">
    <source>
        <dbReference type="Google" id="ProtNLM"/>
    </source>
</evidence>